<dbReference type="GO" id="GO:0005737">
    <property type="term" value="C:cytoplasm"/>
    <property type="evidence" value="ECO:0000318"/>
    <property type="project" value="GO_Central"/>
</dbReference>
<dbReference type="SMART" id="SM00213">
    <property type="entry name" value="UBQ"/>
    <property type="match status" value="2"/>
</dbReference>
<dbReference type="PANTHER" id="PTHR10666">
    <property type="entry name" value="UBIQUITIN"/>
    <property type="match status" value="1"/>
</dbReference>
<dbReference type="AlphaFoldDB" id="M1C4J0"/>
<evidence type="ECO:0000313" key="4">
    <source>
        <dbReference type="EnsemblPlants" id="PGSC0003DMT400059650"/>
    </source>
</evidence>
<dbReference type="InParanoid" id="M1C4J0"/>
<reference evidence="5" key="1">
    <citation type="journal article" date="2011" name="Nature">
        <title>Genome sequence and analysis of the tuber crop potato.</title>
        <authorList>
            <consortium name="The Potato Genome Sequencing Consortium"/>
        </authorList>
    </citation>
    <scope>NUCLEOTIDE SEQUENCE [LARGE SCALE GENOMIC DNA]</scope>
    <source>
        <strain evidence="5">cv. DM1-3 516 R44</strain>
    </source>
</reference>
<dbReference type="Gramene" id="PGSC0003DMT400059650">
    <property type="protein sequence ID" value="PGSC0003DMT400059650"/>
    <property type="gene ID" value="PGSC0003DMG400023184"/>
</dbReference>
<dbReference type="GO" id="GO:0003729">
    <property type="term" value="F:mRNA binding"/>
    <property type="evidence" value="ECO:0007669"/>
    <property type="project" value="UniProtKB-ARBA"/>
</dbReference>
<dbReference type="GO" id="GO:0019941">
    <property type="term" value="P:modification-dependent protein catabolic process"/>
    <property type="evidence" value="ECO:0000318"/>
    <property type="project" value="GO_Central"/>
</dbReference>
<name>M1C4J0_SOLTU</name>
<dbReference type="Proteomes" id="UP000011115">
    <property type="component" value="Unassembled WGS sequence"/>
</dbReference>
<dbReference type="eggNOG" id="KOG0001">
    <property type="taxonomic scope" value="Eukaryota"/>
</dbReference>
<evidence type="ECO:0000256" key="1">
    <source>
        <dbReference type="ARBA" id="ARBA00022499"/>
    </source>
</evidence>
<feature type="domain" description="Ubiquitin-like" evidence="3">
    <location>
        <begin position="130"/>
        <end position="205"/>
    </location>
</feature>
<keyword evidence="1" id="KW-1017">Isopeptide bond</keyword>
<dbReference type="ExpressionAtlas" id="M1C4J0">
    <property type="expression patterns" value="baseline and differential"/>
</dbReference>
<dbReference type="Pfam" id="PF00240">
    <property type="entry name" value="ubiquitin"/>
    <property type="match status" value="2"/>
</dbReference>
<proteinExistence type="predicted"/>
<dbReference type="EnsemblPlants" id="PGSC0003DMT400059650">
    <property type="protein sequence ID" value="PGSC0003DMT400059650"/>
    <property type="gene ID" value="PGSC0003DMG400023184"/>
</dbReference>
<organism evidence="4 5">
    <name type="scientific">Solanum tuberosum</name>
    <name type="common">Potato</name>
    <dbReference type="NCBI Taxonomy" id="4113"/>
    <lineage>
        <taxon>Eukaryota</taxon>
        <taxon>Viridiplantae</taxon>
        <taxon>Streptophyta</taxon>
        <taxon>Embryophyta</taxon>
        <taxon>Tracheophyta</taxon>
        <taxon>Spermatophyta</taxon>
        <taxon>Magnoliopsida</taxon>
        <taxon>eudicotyledons</taxon>
        <taxon>Gunneridae</taxon>
        <taxon>Pentapetalae</taxon>
        <taxon>asterids</taxon>
        <taxon>lamiids</taxon>
        <taxon>Solanales</taxon>
        <taxon>Solanaceae</taxon>
        <taxon>Solanoideae</taxon>
        <taxon>Solaneae</taxon>
        <taxon>Solanum</taxon>
    </lineage>
</organism>
<dbReference type="PROSITE" id="PS50053">
    <property type="entry name" value="UBIQUITIN_2"/>
    <property type="match status" value="2"/>
</dbReference>
<dbReference type="CDD" id="cd17039">
    <property type="entry name" value="Ubl_ubiquitin_like"/>
    <property type="match status" value="1"/>
</dbReference>
<feature type="domain" description="Ubiquitin-like" evidence="3">
    <location>
        <begin position="53"/>
        <end position="124"/>
    </location>
</feature>
<dbReference type="GO" id="GO:0016567">
    <property type="term" value="P:protein ubiquitination"/>
    <property type="evidence" value="ECO:0000318"/>
    <property type="project" value="GO_Central"/>
</dbReference>
<dbReference type="InterPro" id="IPR029071">
    <property type="entry name" value="Ubiquitin-like_domsf"/>
</dbReference>
<evidence type="ECO:0000259" key="3">
    <source>
        <dbReference type="PROSITE" id="PS50053"/>
    </source>
</evidence>
<dbReference type="STRING" id="4113.M1C4J0"/>
<evidence type="ECO:0000256" key="2">
    <source>
        <dbReference type="ARBA" id="ARBA00022843"/>
    </source>
</evidence>
<dbReference type="PRINTS" id="PR00348">
    <property type="entry name" value="UBIQUITIN"/>
</dbReference>
<dbReference type="GO" id="GO:0005634">
    <property type="term" value="C:nucleus"/>
    <property type="evidence" value="ECO:0000318"/>
    <property type="project" value="GO_Central"/>
</dbReference>
<protein>
    <submittedName>
        <fullName evidence="4">Ubiquitin</fullName>
    </submittedName>
</protein>
<reference evidence="4" key="2">
    <citation type="submission" date="2015-06" db="UniProtKB">
        <authorList>
            <consortium name="EnsemblPlants"/>
        </authorList>
    </citation>
    <scope>IDENTIFICATION</scope>
    <source>
        <strain evidence="4">DM1-3 516 R44</strain>
    </source>
</reference>
<dbReference type="HOGENOM" id="CLU_1339550_0_0_1"/>
<sequence>MKGRSSDQPTMEMDVQKNPWSRDRTMRIIIQDDTYRDVINWKSLPKSFLPSTIDVTKEDICSESKVFLLMVEPDDSIAAVKAYIQEEKGISFKKQKLLNEDGGVMRDAQTLTSAGINKGSTLILRYTPITQIYVSTLTKRRFKLMVESDDTIADVKAAIQEKEGIRFHKQRIIYNGRQLEDDKSLVDSGIQYNSELKLVLRLCGC</sequence>
<dbReference type="GO" id="GO:0031625">
    <property type="term" value="F:ubiquitin protein ligase binding"/>
    <property type="evidence" value="ECO:0000318"/>
    <property type="project" value="GO_Central"/>
</dbReference>
<dbReference type="Gene3D" id="3.10.20.90">
    <property type="entry name" value="Phosphatidylinositol 3-kinase Catalytic Subunit, Chain A, domain 1"/>
    <property type="match status" value="2"/>
</dbReference>
<evidence type="ECO:0000313" key="5">
    <source>
        <dbReference type="Proteomes" id="UP000011115"/>
    </source>
</evidence>
<dbReference type="InterPro" id="IPR019956">
    <property type="entry name" value="Ubiquitin_dom"/>
</dbReference>
<accession>M1C4J0</accession>
<dbReference type="OMA" id="RDMINWD"/>
<dbReference type="SUPFAM" id="SSF54236">
    <property type="entry name" value="Ubiquitin-like"/>
    <property type="match status" value="2"/>
</dbReference>
<dbReference type="GO" id="GO:0031386">
    <property type="term" value="F:protein tag activity"/>
    <property type="evidence" value="ECO:0000318"/>
    <property type="project" value="GO_Central"/>
</dbReference>
<keyword evidence="5" id="KW-1185">Reference proteome</keyword>
<dbReference type="InterPro" id="IPR000626">
    <property type="entry name" value="Ubiquitin-like_dom"/>
</dbReference>
<keyword evidence="2" id="KW-0832">Ubl conjugation</keyword>
<dbReference type="PaxDb" id="4113-PGSC0003DMT400059650"/>
<dbReference type="InterPro" id="IPR050158">
    <property type="entry name" value="Ubiquitin_ubiquitin-like"/>
</dbReference>